<dbReference type="GO" id="GO:0003964">
    <property type="term" value="F:RNA-directed DNA polymerase activity"/>
    <property type="evidence" value="ECO:0007669"/>
    <property type="project" value="UniProtKB-KW"/>
</dbReference>
<dbReference type="EMBL" id="SMMG02000005">
    <property type="protein sequence ID" value="KAA3472230.1"/>
    <property type="molecule type" value="Genomic_DNA"/>
</dbReference>
<accession>A0A5B6VSR4</accession>
<keyword evidence="1" id="KW-0808">Transferase</keyword>
<dbReference type="AlphaFoldDB" id="A0A5B6VSR4"/>
<name>A0A5B6VSR4_9ROSI</name>
<comment type="caution">
    <text evidence="1">The sequence shown here is derived from an EMBL/GenBank/DDBJ whole genome shotgun (WGS) entry which is preliminary data.</text>
</comment>
<reference evidence="2" key="1">
    <citation type="journal article" date="2019" name="Plant Biotechnol. J.">
        <title>Genome sequencing of the Australian wild diploid species Gossypium australe highlights disease resistance and delayed gland morphogenesis.</title>
        <authorList>
            <person name="Cai Y."/>
            <person name="Cai X."/>
            <person name="Wang Q."/>
            <person name="Wang P."/>
            <person name="Zhang Y."/>
            <person name="Cai C."/>
            <person name="Xu Y."/>
            <person name="Wang K."/>
            <person name="Zhou Z."/>
            <person name="Wang C."/>
            <person name="Geng S."/>
            <person name="Li B."/>
            <person name="Dong Q."/>
            <person name="Hou Y."/>
            <person name="Wang H."/>
            <person name="Ai P."/>
            <person name="Liu Z."/>
            <person name="Yi F."/>
            <person name="Sun M."/>
            <person name="An G."/>
            <person name="Cheng J."/>
            <person name="Zhang Y."/>
            <person name="Shi Q."/>
            <person name="Xie Y."/>
            <person name="Shi X."/>
            <person name="Chang Y."/>
            <person name="Huang F."/>
            <person name="Chen Y."/>
            <person name="Hong S."/>
            <person name="Mi L."/>
            <person name="Sun Q."/>
            <person name="Zhang L."/>
            <person name="Zhou B."/>
            <person name="Peng R."/>
            <person name="Zhang X."/>
            <person name="Liu F."/>
        </authorList>
    </citation>
    <scope>NUCLEOTIDE SEQUENCE [LARGE SCALE GENOMIC DNA]</scope>
    <source>
        <strain evidence="2">cv. PA1801</strain>
    </source>
</reference>
<keyword evidence="1" id="KW-0695">RNA-directed DNA polymerase</keyword>
<dbReference type="OrthoDB" id="999895at2759"/>
<protein>
    <submittedName>
        <fullName evidence="1">Reverse transcriptase</fullName>
    </submittedName>
</protein>
<evidence type="ECO:0000313" key="2">
    <source>
        <dbReference type="Proteomes" id="UP000325315"/>
    </source>
</evidence>
<gene>
    <name evidence="1" type="ORF">EPI10_022729</name>
</gene>
<keyword evidence="2" id="KW-1185">Reference proteome</keyword>
<dbReference type="Proteomes" id="UP000325315">
    <property type="component" value="Unassembled WGS sequence"/>
</dbReference>
<evidence type="ECO:0000313" key="1">
    <source>
        <dbReference type="EMBL" id="KAA3472230.1"/>
    </source>
</evidence>
<sequence length="228" mass="27173">METKLDKKRMERVRRSCGFMNGIEVEAEGSRGGLCLSWNDDIKVTLRSFSKWNIDVLIKEADIKEEWMFTGFYGSPYLKDRNPIWNFLRRLGDFNEILYSFEKSGGVQRDQKRMETFRETLEDYHLMDVGYSGVWFTWERGNLPETNIRKRLDRGIANEKWMKLFPMGIIQYLPYSTSDHCPLLLNTKTSNAFTGSRRFHFEAWWTIEESLEKVIRDFWESDKRQVNG</sequence>
<dbReference type="Gene3D" id="3.60.10.10">
    <property type="entry name" value="Endonuclease/exonuclease/phosphatase"/>
    <property type="match status" value="1"/>
</dbReference>
<dbReference type="SUPFAM" id="SSF56219">
    <property type="entry name" value="DNase I-like"/>
    <property type="match status" value="1"/>
</dbReference>
<proteinExistence type="predicted"/>
<dbReference type="PANTHER" id="PTHR33710">
    <property type="entry name" value="BNAC02G09200D PROTEIN"/>
    <property type="match status" value="1"/>
</dbReference>
<keyword evidence="1" id="KW-0548">Nucleotidyltransferase</keyword>
<organism evidence="1 2">
    <name type="scientific">Gossypium australe</name>
    <dbReference type="NCBI Taxonomy" id="47621"/>
    <lineage>
        <taxon>Eukaryota</taxon>
        <taxon>Viridiplantae</taxon>
        <taxon>Streptophyta</taxon>
        <taxon>Embryophyta</taxon>
        <taxon>Tracheophyta</taxon>
        <taxon>Spermatophyta</taxon>
        <taxon>Magnoliopsida</taxon>
        <taxon>eudicotyledons</taxon>
        <taxon>Gunneridae</taxon>
        <taxon>Pentapetalae</taxon>
        <taxon>rosids</taxon>
        <taxon>malvids</taxon>
        <taxon>Malvales</taxon>
        <taxon>Malvaceae</taxon>
        <taxon>Malvoideae</taxon>
        <taxon>Gossypium</taxon>
    </lineage>
</organism>
<dbReference type="InterPro" id="IPR036691">
    <property type="entry name" value="Endo/exonu/phosph_ase_sf"/>
</dbReference>
<dbReference type="PANTHER" id="PTHR33710:SF62">
    <property type="entry name" value="DUF4283 DOMAIN PROTEIN"/>
    <property type="match status" value="1"/>
</dbReference>